<comment type="similarity">
    <text evidence="2 10">Belongs to the FliR/MopE/SpaR family.</text>
</comment>
<dbReference type="GO" id="GO:0044780">
    <property type="term" value="P:bacterial-type flagellum assembly"/>
    <property type="evidence" value="ECO:0007669"/>
    <property type="project" value="UniProtKB-UniRule"/>
</dbReference>
<evidence type="ECO:0000256" key="9">
    <source>
        <dbReference type="NCBIfam" id="TIGR01400"/>
    </source>
</evidence>
<dbReference type="Proteomes" id="UP000198281">
    <property type="component" value="Unassembled WGS sequence"/>
</dbReference>
<proteinExistence type="inferred from homology"/>
<accession>A0A239KK38</accession>
<dbReference type="NCBIfam" id="TIGR01400">
    <property type="entry name" value="fliR"/>
    <property type="match status" value="1"/>
</dbReference>
<evidence type="ECO:0000256" key="1">
    <source>
        <dbReference type="ARBA" id="ARBA00002578"/>
    </source>
</evidence>
<name>A0A239KK38_9SPHN</name>
<keyword evidence="11" id="KW-0966">Cell projection</keyword>
<dbReference type="InterPro" id="IPR006303">
    <property type="entry name" value="FliR"/>
</dbReference>
<feature type="transmembrane region" description="Helical" evidence="10">
    <location>
        <begin position="12"/>
        <end position="30"/>
    </location>
</feature>
<feature type="transmembrane region" description="Helical" evidence="10">
    <location>
        <begin position="36"/>
        <end position="54"/>
    </location>
</feature>
<dbReference type="GO" id="GO:0005886">
    <property type="term" value="C:plasma membrane"/>
    <property type="evidence" value="ECO:0007669"/>
    <property type="project" value="UniProtKB-SubCell"/>
</dbReference>
<evidence type="ECO:0000256" key="3">
    <source>
        <dbReference type="ARBA" id="ARBA00021717"/>
    </source>
</evidence>
<keyword evidence="11" id="KW-0282">Flagellum</keyword>
<feature type="transmembrane region" description="Helical" evidence="10">
    <location>
        <begin position="124"/>
        <end position="146"/>
    </location>
</feature>
<evidence type="ECO:0000256" key="7">
    <source>
        <dbReference type="ARBA" id="ARBA00023136"/>
    </source>
</evidence>
<evidence type="ECO:0000256" key="2">
    <source>
        <dbReference type="ARBA" id="ARBA00009772"/>
    </source>
</evidence>
<dbReference type="PANTHER" id="PTHR30065">
    <property type="entry name" value="FLAGELLAR BIOSYNTHETIC PROTEIN FLIR"/>
    <property type="match status" value="1"/>
</dbReference>
<keyword evidence="6 10" id="KW-1133">Transmembrane helix</keyword>
<evidence type="ECO:0000313" key="12">
    <source>
        <dbReference type="Proteomes" id="UP000198281"/>
    </source>
</evidence>
<organism evidence="11 12">
    <name type="scientific">Edaphosphingomonas laterariae</name>
    <dbReference type="NCBI Taxonomy" id="861865"/>
    <lineage>
        <taxon>Bacteria</taxon>
        <taxon>Pseudomonadati</taxon>
        <taxon>Pseudomonadota</taxon>
        <taxon>Alphaproteobacteria</taxon>
        <taxon>Sphingomonadales</taxon>
        <taxon>Rhizorhabdaceae</taxon>
        <taxon>Edaphosphingomonas</taxon>
    </lineage>
</organism>
<dbReference type="InterPro" id="IPR002010">
    <property type="entry name" value="T3SS_IM_R"/>
</dbReference>
<dbReference type="AlphaFoldDB" id="A0A239KK38"/>
<dbReference type="PRINTS" id="PR00953">
    <property type="entry name" value="TYPE3IMRPROT"/>
</dbReference>
<reference evidence="12" key="1">
    <citation type="submission" date="2017-06" db="EMBL/GenBank/DDBJ databases">
        <authorList>
            <person name="Varghese N."/>
            <person name="Submissions S."/>
        </authorList>
    </citation>
    <scope>NUCLEOTIDE SEQUENCE [LARGE SCALE GENOMIC DNA]</scope>
    <source>
        <strain evidence="12">LNB2</strain>
    </source>
</reference>
<dbReference type="GO" id="GO:0006605">
    <property type="term" value="P:protein targeting"/>
    <property type="evidence" value="ECO:0007669"/>
    <property type="project" value="UniProtKB-UniRule"/>
</dbReference>
<comment type="subcellular location">
    <subcellularLocation>
        <location evidence="10">Cell membrane</location>
        <topology evidence="10">Multi-pass membrane protein</topology>
    </subcellularLocation>
    <subcellularLocation>
        <location evidence="10">Bacterial flagellum basal body</location>
    </subcellularLocation>
</comment>
<keyword evidence="4 10" id="KW-1003">Cell membrane</keyword>
<protein>
    <recommendedName>
        <fullName evidence="3 9">Flagellar biosynthetic protein FliR</fullName>
    </recommendedName>
</protein>
<evidence type="ECO:0000256" key="8">
    <source>
        <dbReference type="ARBA" id="ARBA00023143"/>
    </source>
</evidence>
<feature type="transmembrane region" description="Helical" evidence="10">
    <location>
        <begin position="66"/>
        <end position="86"/>
    </location>
</feature>
<comment type="function">
    <text evidence="1 10">Role in flagellar biosynthesis.</text>
</comment>
<keyword evidence="5 10" id="KW-0812">Transmembrane</keyword>
<dbReference type="Pfam" id="PF01311">
    <property type="entry name" value="Bac_export_1"/>
    <property type="match status" value="1"/>
</dbReference>
<evidence type="ECO:0000256" key="10">
    <source>
        <dbReference type="RuleBase" id="RU362071"/>
    </source>
</evidence>
<dbReference type="GO" id="GO:0009425">
    <property type="term" value="C:bacterial-type flagellum basal body"/>
    <property type="evidence" value="ECO:0007669"/>
    <property type="project" value="UniProtKB-SubCell"/>
</dbReference>
<feature type="transmembrane region" description="Helical" evidence="10">
    <location>
        <begin position="220"/>
        <end position="243"/>
    </location>
</feature>
<dbReference type="PANTHER" id="PTHR30065:SF8">
    <property type="entry name" value="FLAGELLAR BIOSYNTHETIC PROTEIN FLIR"/>
    <property type="match status" value="1"/>
</dbReference>
<evidence type="ECO:0000313" key="11">
    <source>
        <dbReference type="EMBL" id="SNT18521.1"/>
    </source>
</evidence>
<evidence type="ECO:0000256" key="6">
    <source>
        <dbReference type="ARBA" id="ARBA00022989"/>
    </source>
</evidence>
<evidence type="ECO:0000256" key="5">
    <source>
        <dbReference type="ARBA" id="ARBA00022692"/>
    </source>
</evidence>
<sequence>MISGLPFDATAFLILFARVGAVLMLLPVFSEDAIPGRIRLMLGLGFTAGLFGLLDGQVTPVMQSDRALPGIIISELLVGLAMGMIVRILFAAAAMAGSMVSLQVGLSSALIFDASMGGQSPLLARFVSVAAAVMCLAMGVHHLWIASIVQSYTVFPVGGLPPGEDFARLAVTVTGQAMALALSLAAPLIVYGILFNVALGLAARMAPAIQVFFITQPLNILLGLALFAVVLGTALTTFANAMATFMQNGWSL</sequence>
<keyword evidence="12" id="KW-1185">Reference proteome</keyword>
<keyword evidence="8 10" id="KW-0975">Bacterial flagellum</keyword>
<keyword evidence="7 10" id="KW-0472">Membrane</keyword>
<evidence type="ECO:0000256" key="4">
    <source>
        <dbReference type="ARBA" id="ARBA00022475"/>
    </source>
</evidence>
<keyword evidence="11" id="KW-0969">Cilium</keyword>
<dbReference type="EMBL" id="FZOS01000054">
    <property type="protein sequence ID" value="SNT18521.1"/>
    <property type="molecule type" value="Genomic_DNA"/>
</dbReference>
<gene>
    <name evidence="11" type="ORF">SAMN06295912_1549</name>
</gene>